<dbReference type="GO" id="GO:0031992">
    <property type="term" value="F:energy transducer activity"/>
    <property type="evidence" value="ECO:0007669"/>
    <property type="project" value="InterPro"/>
</dbReference>
<accession>A0AA52HAR7</accession>
<keyword evidence="5" id="KW-1003">Cell membrane</keyword>
<keyword evidence="4" id="KW-0472">Membrane</keyword>
<comment type="similarity">
    <text evidence="5">Belongs to the TonB family.</text>
</comment>
<dbReference type="RefSeq" id="WP_310798727.1">
    <property type="nucleotide sequence ID" value="NZ_CP123872.1"/>
</dbReference>
<proteinExistence type="inferred from homology"/>
<evidence type="ECO:0000313" key="7">
    <source>
        <dbReference type="EMBL" id="WND02888.1"/>
    </source>
</evidence>
<dbReference type="InterPro" id="IPR006260">
    <property type="entry name" value="TonB/TolA_C"/>
</dbReference>
<keyword evidence="5" id="KW-0997">Cell inner membrane</keyword>
<feature type="domain" description="TonB C-terminal" evidence="6">
    <location>
        <begin position="110"/>
        <end position="205"/>
    </location>
</feature>
<comment type="subcellular location">
    <subcellularLocation>
        <location evidence="5">Cell inner membrane</location>
        <topology evidence="5">Single-pass membrane protein</topology>
        <orientation evidence="5">Periplasmic side</orientation>
    </subcellularLocation>
    <subcellularLocation>
        <location evidence="1">Membrane</location>
        <topology evidence="1">Single-pass membrane protein</topology>
    </subcellularLocation>
</comment>
<dbReference type="GO" id="GO:0030288">
    <property type="term" value="C:outer membrane-bounded periplasmic space"/>
    <property type="evidence" value="ECO:0007669"/>
    <property type="project" value="InterPro"/>
</dbReference>
<dbReference type="KEGG" id="tmk:QGN29_00740"/>
<evidence type="ECO:0000256" key="5">
    <source>
        <dbReference type="RuleBase" id="RU362123"/>
    </source>
</evidence>
<name>A0AA52HAR7_9PROT</name>
<dbReference type="InterPro" id="IPR037682">
    <property type="entry name" value="TonB_C"/>
</dbReference>
<protein>
    <recommendedName>
        <fullName evidence="5">Protein TonB</fullName>
    </recommendedName>
</protein>
<evidence type="ECO:0000256" key="4">
    <source>
        <dbReference type="ARBA" id="ARBA00023136"/>
    </source>
</evidence>
<reference evidence="7" key="1">
    <citation type="submission" date="2023-04" db="EMBL/GenBank/DDBJ databases">
        <title>Complete genome sequence of Temperatibacter marinus.</title>
        <authorList>
            <person name="Rong J.-C."/>
            <person name="Yi M.-L."/>
            <person name="Zhao Q."/>
        </authorList>
    </citation>
    <scope>NUCLEOTIDE SEQUENCE</scope>
    <source>
        <strain evidence="7">NBRC 110045</strain>
    </source>
</reference>
<dbReference type="GO" id="GO:0015031">
    <property type="term" value="P:protein transport"/>
    <property type="evidence" value="ECO:0007669"/>
    <property type="project" value="UniProtKB-UniRule"/>
</dbReference>
<dbReference type="NCBIfam" id="TIGR01352">
    <property type="entry name" value="tonB_Cterm"/>
    <property type="match status" value="1"/>
</dbReference>
<keyword evidence="5" id="KW-0813">Transport</keyword>
<organism evidence="7 8">
    <name type="scientific">Temperatibacter marinus</name>
    <dbReference type="NCBI Taxonomy" id="1456591"/>
    <lineage>
        <taxon>Bacteria</taxon>
        <taxon>Pseudomonadati</taxon>
        <taxon>Pseudomonadota</taxon>
        <taxon>Alphaproteobacteria</taxon>
        <taxon>Kordiimonadales</taxon>
        <taxon>Temperatibacteraceae</taxon>
        <taxon>Temperatibacter</taxon>
    </lineage>
</organism>
<evidence type="ECO:0000256" key="2">
    <source>
        <dbReference type="ARBA" id="ARBA00022692"/>
    </source>
</evidence>
<dbReference type="PRINTS" id="PR01374">
    <property type="entry name" value="TONBPROTEIN"/>
</dbReference>
<keyword evidence="2" id="KW-0812">Transmembrane</keyword>
<dbReference type="EMBL" id="CP123872">
    <property type="protein sequence ID" value="WND02888.1"/>
    <property type="molecule type" value="Genomic_DNA"/>
</dbReference>
<dbReference type="GO" id="GO:0055085">
    <property type="term" value="P:transmembrane transport"/>
    <property type="evidence" value="ECO:0007669"/>
    <property type="project" value="InterPro"/>
</dbReference>
<dbReference type="InterPro" id="IPR003538">
    <property type="entry name" value="TonB"/>
</dbReference>
<dbReference type="PROSITE" id="PS52015">
    <property type="entry name" value="TONB_CTD"/>
    <property type="match status" value="1"/>
</dbReference>
<keyword evidence="5" id="KW-0653">Protein transport</keyword>
<comment type="function">
    <text evidence="5">Interacts with outer membrane receptor proteins that carry out high-affinity binding and energy dependent uptake into the periplasmic space of specific substrates. It could act to transduce energy from the cytoplasmic membrane to specific energy-requiring processes in the outer membrane, resulting in the release into the periplasm of ligands bound by these outer membrane proteins.</text>
</comment>
<gene>
    <name evidence="7" type="ORF">QGN29_00740</name>
</gene>
<evidence type="ECO:0000313" key="8">
    <source>
        <dbReference type="Proteomes" id="UP001268683"/>
    </source>
</evidence>
<dbReference type="GO" id="GO:0015891">
    <property type="term" value="P:siderophore transport"/>
    <property type="evidence" value="ECO:0007669"/>
    <property type="project" value="InterPro"/>
</dbReference>
<dbReference type="AlphaFoldDB" id="A0AA52HAR7"/>
<dbReference type="GO" id="GO:0005886">
    <property type="term" value="C:plasma membrane"/>
    <property type="evidence" value="ECO:0007669"/>
    <property type="project" value="UniProtKB-SubCell"/>
</dbReference>
<keyword evidence="5" id="KW-0735">Signal-anchor</keyword>
<keyword evidence="3" id="KW-1133">Transmembrane helix</keyword>
<dbReference type="SUPFAM" id="SSF74653">
    <property type="entry name" value="TolA/TonB C-terminal domain"/>
    <property type="match status" value="1"/>
</dbReference>
<evidence type="ECO:0000256" key="1">
    <source>
        <dbReference type="ARBA" id="ARBA00004167"/>
    </source>
</evidence>
<keyword evidence="8" id="KW-1185">Reference proteome</keyword>
<evidence type="ECO:0000259" key="6">
    <source>
        <dbReference type="PROSITE" id="PS52015"/>
    </source>
</evidence>
<dbReference type="Gene3D" id="3.30.1150.10">
    <property type="match status" value="1"/>
</dbReference>
<sequence>MRQTTRYTGALVVSGSVTFSLFMLMSGLVAQDDLHLDPIKPPKIPNVIQMDKEVEPKPKGPTTVEPIPPVTVPPTYEPPLTGDQENNIFIPKQPELSPPTSTSDVDYSFVSEGEMTLLASTRPNYPISAQEKGIEGYCEISLTVNADGTVDPTSIRFVDGDPGKVFFKASRKAALKFRYQPRVRQGVALTVENVVYRFWFKLPKE</sequence>
<dbReference type="Proteomes" id="UP001268683">
    <property type="component" value="Chromosome"/>
</dbReference>
<dbReference type="Pfam" id="PF03544">
    <property type="entry name" value="TonB_C"/>
    <property type="match status" value="1"/>
</dbReference>
<evidence type="ECO:0000256" key="3">
    <source>
        <dbReference type="ARBA" id="ARBA00022989"/>
    </source>
</evidence>